<reference evidence="1" key="1">
    <citation type="submission" date="2023-06" db="EMBL/GenBank/DDBJ databases">
        <title>Survivors Of The Sea: Transcriptome response of Skeletonema marinoi to long-term dormancy.</title>
        <authorList>
            <person name="Pinder M.I.M."/>
            <person name="Kourtchenko O."/>
            <person name="Robertson E.K."/>
            <person name="Larsson T."/>
            <person name="Maumus F."/>
            <person name="Osuna-Cruz C.M."/>
            <person name="Vancaester E."/>
            <person name="Stenow R."/>
            <person name="Vandepoele K."/>
            <person name="Ploug H."/>
            <person name="Bruchert V."/>
            <person name="Godhe A."/>
            <person name="Topel M."/>
        </authorList>
    </citation>
    <scope>NUCLEOTIDE SEQUENCE</scope>
    <source>
        <strain evidence="1">R05AC</strain>
    </source>
</reference>
<dbReference type="AlphaFoldDB" id="A0AAD8Y0Q7"/>
<sequence length="98" mass="11001">MCMWLIPSHHRTCGAEDRCRYALLTCRGGRGYLFIASVRSRILRGCRLIVLSRCIACSGLYIPRATIVCVCFDVSVWGGSIAIHIWGCICSGFEWGWI</sequence>
<keyword evidence="2" id="KW-1185">Reference proteome</keyword>
<protein>
    <submittedName>
        <fullName evidence="1">Uncharacterized protein</fullName>
    </submittedName>
</protein>
<accession>A0AAD8Y0Q7</accession>
<evidence type="ECO:0000313" key="2">
    <source>
        <dbReference type="Proteomes" id="UP001224775"/>
    </source>
</evidence>
<dbReference type="EMBL" id="JATAAI010000027">
    <property type="protein sequence ID" value="KAK1736816.1"/>
    <property type="molecule type" value="Genomic_DNA"/>
</dbReference>
<name>A0AAD8Y0Q7_9STRA</name>
<comment type="caution">
    <text evidence="1">The sequence shown here is derived from an EMBL/GenBank/DDBJ whole genome shotgun (WGS) entry which is preliminary data.</text>
</comment>
<gene>
    <name evidence="1" type="ORF">QTG54_012261</name>
</gene>
<dbReference type="Proteomes" id="UP001224775">
    <property type="component" value="Unassembled WGS sequence"/>
</dbReference>
<organism evidence="1 2">
    <name type="scientific">Skeletonema marinoi</name>
    <dbReference type="NCBI Taxonomy" id="267567"/>
    <lineage>
        <taxon>Eukaryota</taxon>
        <taxon>Sar</taxon>
        <taxon>Stramenopiles</taxon>
        <taxon>Ochrophyta</taxon>
        <taxon>Bacillariophyta</taxon>
        <taxon>Coscinodiscophyceae</taxon>
        <taxon>Thalassiosirophycidae</taxon>
        <taxon>Thalassiosirales</taxon>
        <taxon>Skeletonemataceae</taxon>
        <taxon>Skeletonema</taxon>
        <taxon>Skeletonema marinoi-dohrnii complex</taxon>
    </lineage>
</organism>
<proteinExistence type="predicted"/>
<evidence type="ECO:0000313" key="1">
    <source>
        <dbReference type="EMBL" id="KAK1736816.1"/>
    </source>
</evidence>